<dbReference type="AlphaFoldDB" id="H5SAL6"/>
<sequence length="93" mass="10421">MANIKSQIKRMRQNEKRRLRNRMIRGKARAALKRALEAIASGQVTDEIIRQAVSALDKAAEKGVLHKNNAARRKSRLMKRLASARTAQQSASA</sequence>
<dbReference type="InterPro" id="IPR002583">
    <property type="entry name" value="Ribosomal_bS20"/>
</dbReference>
<name>H5SAL6_9CHLR</name>
<organism evidence="10">
    <name type="scientific">uncultured Chloroflexota bacterium</name>
    <dbReference type="NCBI Taxonomy" id="166587"/>
    <lineage>
        <taxon>Bacteria</taxon>
        <taxon>Bacillati</taxon>
        <taxon>Chloroflexota</taxon>
        <taxon>environmental samples</taxon>
    </lineage>
</organism>
<dbReference type="Gene3D" id="1.20.58.110">
    <property type="entry name" value="Ribosomal protein S20"/>
    <property type="match status" value="1"/>
</dbReference>
<comment type="function">
    <text evidence="1 8">Binds directly to 16S ribosomal RNA.</text>
</comment>
<evidence type="ECO:0000256" key="7">
    <source>
        <dbReference type="ARBA" id="ARBA00035136"/>
    </source>
</evidence>
<dbReference type="GO" id="GO:0003735">
    <property type="term" value="F:structural constituent of ribosome"/>
    <property type="evidence" value="ECO:0007669"/>
    <property type="project" value="InterPro"/>
</dbReference>
<evidence type="ECO:0000313" key="10">
    <source>
        <dbReference type="EMBL" id="BAL53202.1"/>
    </source>
</evidence>
<dbReference type="PANTHER" id="PTHR33398:SF1">
    <property type="entry name" value="SMALL RIBOSOMAL SUBUNIT PROTEIN BS20C"/>
    <property type="match status" value="1"/>
</dbReference>
<dbReference type="SUPFAM" id="SSF46992">
    <property type="entry name" value="Ribosomal protein S20"/>
    <property type="match status" value="1"/>
</dbReference>
<accession>H5SAL6</accession>
<dbReference type="GO" id="GO:0005829">
    <property type="term" value="C:cytosol"/>
    <property type="evidence" value="ECO:0007669"/>
    <property type="project" value="TreeGrafter"/>
</dbReference>
<feature type="compositionally biased region" description="Basic residues" evidence="9">
    <location>
        <begin position="69"/>
        <end position="79"/>
    </location>
</feature>
<keyword evidence="5 8" id="KW-0689">Ribosomal protein</keyword>
<comment type="similarity">
    <text evidence="2 8">Belongs to the bacterial ribosomal protein bS20 family.</text>
</comment>
<dbReference type="FunFam" id="1.20.58.110:FF:000001">
    <property type="entry name" value="30S ribosomal protein S20"/>
    <property type="match status" value="1"/>
</dbReference>
<reference evidence="10" key="1">
    <citation type="journal article" date="2005" name="Environ. Microbiol.">
        <title>Genetic and functional properties of uncultivated thermophilic crenarchaeotes from a subsurface gold mine as revealed by analysis of genome fragments.</title>
        <authorList>
            <person name="Nunoura T."/>
            <person name="Hirayama H."/>
            <person name="Takami H."/>
            <person name="Oida H."/>
            <person name="Nishi S."/>
            <person name="Shimamura S."/>
            <person name="Suzuki Y."/>
            <person name="Inagaki F."/>
            <person name="Takai K."/>
            <person name="Nealson K.H."/>
            <person name="Horikoshi K."/>
        </authorList>
    </citation>
    <scope>NUCLEOTIDE SEQUENCE</scope>
</reference>
<feature type="region of interest" description="Disordered" evidence="9">
    <location>
        <begin position="68"/>
        <end position="93"/>
    </location>
</feature>
<proteinExistence type="inferred from homology"/>
<dbReference type="GO" id="GO:0006412">
    <property type="term" value="P:translation"/>
    <property type="evidence" value="ECO:0007669"/>
    <property type="project" value="UniProtKB-UniRule"/>
</dbReference>
<dbReference type="PANTHER" id="PTHR33398">
    <property type="entry name" value="30S RIBOSOMAL PROTEIN S20"/>
    <property type="match status" value="1"/>
</dbReference>
<dbReference type="HAMAP" id="MF_00500">
    <property type="entry name" value="Ribosomal_bS20"/>
    <property type="match status" value="1"/>
</dbReference>
<evidence type="ECO:0000256" key="6">
    <source>
        <dbReference type="ARBA" id="ARBA00023274"/>
    </source>
</evidence>
<evidence type="ECO:0000256" key="1">
    <source>
        <dbReference type="ARBA" id="ARBA00003134"/>
    </source>
</evidence>
<dbReference type="GO" id="GO:0015935">
    <property type="term" value="C:small ribosomal subunit"/>
    <property type="evidence" value="ECO:0007669"/>
    <property type="project" value="TreeGrafter"/>
</dbReference>
<keyword evidence="3 8" id="KW-0699">rRNA-binding</keyword>
<evidence type="ECO:0000256" key="4">
    <source>
        <dbReference type="ARBA" id="ARBA00022884"/>
    </source>
</evidence>
<evidence type="ECO:0000256" key="5">
    <source>
        <dbReference type="ARBA" id="ARBA00022980"/>
    </source>
</evidence>
<evidence type="ECO:0000256" key="2">
    <source>
        <dbReference type="ARBA" id="ARBA00007634"/>
    </source>
</evidence>
<keyword evidence="6 8" id="KW-0687">Ribonucleoprotein</keyword>
<dbReference type="EMBL" id="AP011651">
    <property type="protein sequence ID" value="BAL53202.1"/>
    <property type="molecule type" value="Genomic_DNA"/>
</dbReference>
<dbReference type="GO" id="GO:0070181">
    <property type="term" value="F:small ribosomal subunit rRNA binding"/>
    <property type="evidence" value="ECO:0007669"/>
    <property type="project" value="TreeGrafter"/>
</dbReference>
<keyword evidence="4 8" id="KW-0694">RNA-binding</keyword>
<protein>
    <recommendedName>
        <fullName evidence="7 8">Small ribosomal subunit protein bS20</fullName>
    </recommendedName>
</protein>
<reference evidence="10" key="2">
    <citation type="journal article" date="2012" name="PLoS ONE">
        <title>A Deeply Branching Thermophilic Bacterium with an Ancient Acetyl-CoA Pathway Dominates a Subsurface Ecosystem.</title>
        <authorList>
            <person name="Takami H."/>
            <person name="Noguchi H."/>
            <person name="Takaki Y."/>
            <person name="Uchiyama I."/>
            <person name="Toyoda A."/>
            <person name="Nishi S."/>
            <person name="Chee G.-J."/>
            <person name="Arai W."/>
            <person name="Nunoura T."/>
            <person name="Itoh T."/>
            <person name="Hattori M."/>
            <person name="Takai K."/>
        </authorList>
    </citation>
    <scope>NUCLEOTIDE SEQUENCE</scope>
</reference>
<dbReference type="InterPro" id="IPR036510">
    <property type="entry name" value="Ribosomal_bS20_sf"/>
</dbReference>
<feature type="compositionally biased region" description="Low complexity" evidence="9">
    <location>
        <begin position="83"/>
        <end position="93"/>
    </location>
</feature>
<dbReference type="NCBIfam" id="TIGR00029">
    <property type="entry name" value="S20"/>
    <property type="match status" value="1"/>
</dbReference>
<dbReference type="Pfam" id="PF01649">
    <property type="entry name" value="Ribosomal_S20p"/>
    <property type="match status" value="1"/>
</dbReference>
<gene>
    <name evidence="8" type="primary">rpsT</name>
    <name evidence="10" type="ORF">HGMM_F05B10C24</name>
</gene>
<evidence type="ECO:0000256" key="9">
    <source>
        <dbReference type="SAM" id="MobiDB-lite"/>
    </source>
</evidence>
<evidence type="ECO:0000256" key="3">
    <source>
        <dbReference type="ARBA" id="ARBA00022730"/>
    </source>
</evidence>
<evidence type="ECO:0000256" key="8">
    <source>
        <dbReference type="HAMAP-Rule" id="MF_00500"/>
    </source>
</evidence>